<protein>
    <submittedName>
        <fullName evidence="2">Late-embryogenic-abundant</fullName>
    </submittedName>
</protein>
<dbReference type="AlphaFoldDB" id="Q8MUH9"/>
<feature type="region of interest" description="Disordered" evidence="1">
    <location>
        <begin position="50"/>
        <end position="69"/>
    </location>
</feature>
<accession>Q8MUH9</accession>
<sequence>MSSDQGLFEQAKEKLSDAYDSAKTAVLGEKTTEEKWADSAKEKVDRTAEKAMDAHESYDQKTQEMKEKYNERMEGMKECGRDYMGQAGDKLHEAGDCLQSSH</sequence>
<name>Q8MUH9_STEFE</name>
<evidence type="ECO:0000256" key="1">
    <source>
        <dbReference type="SAM" id="MobiDB-lite"/>
    </source>
</evidence>
<dbReference type="Gene3D" id="6.10.280.100">
    <property type="match status" value="1"/>
</dbReference>
<proteinExistence type="evidence at transcript level"/>
<dbReference type="EMBL" id="AF522287">
    <property type="protein sequence ID" value="AAM81356.1"/>
    <property type="molecule type" value="mRNA"/>
</dbReference>
<organism evidence="2">
    <name type="scientific">Steinernema feltiae</name>
    <name type="common">Entomopathogenic nematode</name>
    <dbReference type="NCBI Taxonomy" id="52066"/>
    <lineage>
        <taxon>Eukaryota</taxon>
        <taxon>Metazoa</taxon>
        <taxon>Ecdysozoa</taxon>
        <taxon>Nematoda</taxon>
        <taxon>Chromadorea</taxon>
        <taxon>Rhabditida</taxon>
        <taxon>Tylenchina</taxon>
        <taxon>Panagrolaimomorpha</taxon>
        <taxon>Strongyloidoidea</taxon>
        <taxon>Steinernematidae</taxon>
        <taxon>Steinernema</taxon>
    </lineage>
</organism>
<reference evidence="2" key="1">
    <citation type="journal article" date="2003" name="J. Parasitol.">
        <title>Differential gene expression during desiccation stress in the insect-killing nematode Steinernema feltiae IS-6.</title>
        <authorList>
            <person name="Gal T.Z."/>
            <person name="Glazer I."/>
            <person name="Koltai H."/>
        </authorList>
    </citation>
    <scope>NUCLEOTIDE SEQUENCE</scope>
    <source>
        <strain evidence="2">IS6</strain>
    </source>
</reference>
<evidence type="ECO:0000313" key="2">
    <source>
        <dbReference type="EMBL" id="AAM81356.1"/>
    </source>
</evidence>